<evidence type="ECO:0000256" key="1">
    <source>
        <dbReference type="SAM" id="MobiDB-lite"/>
    </source>
</evidence>
<proteinExistence type="predicted"/>
<evidence type="ECO:0000313" key="2">
    <source>
        <dbReference type="EMBL" id="ETV72011.1"/>
    </source>
</evidence>
<dbReference type="EMBL" id="KI913156">
    <property type="protein sequence ID" value="ETV72011.1"/>
    <property type="molecule type" value="Genomic_DNA"/>
</dbReference>
<dbReference type="VEuPathDB" id="FungiDB:H257_12818"/>
<feature type="region of interest" description="Disordered" evidence="1">
    <location>
        <begin position="50"/>
        <end position="70"/>
    </location>
</feature>
<dbReference type="RefSeq" id="XP_009838454.1">
    <property type="nucleotide sequence ID" value="XM_009840152.1"/>
</dbReference>
<name>W4FYG7_APHAT</name>
<dbReference type="OrthoDB" id="128867at2759"/>
<dbReference type="GeneID" id="20814814"/>
<feature type="region of interest" description="Disordered" evidence="1">
    <location>
        <begin position="1"/>
        <end position="37"/>
    </location>
</feature>
<gene>
    <name evidence="2" type="ORF">H257_12818</name>
</gene>
<organism evidence="2">
    <name type="scientific">Aphanomyces astaci</name>
    <name type="common">Crayfish plague agent</name>
    <dbReference type="NCBI Taxonomy" id="112090"/>
    <lineage>
        <taxon>Eukaryota</taxon>
        <taxon>Sar</taxon>
        <taxon>Stramenopiles</taxon>
        <taxon>Oomycota</taxon>
        <taxon>Saprolegniomycetes</taxon>
        <taxon>Saprolegniales</taxon>
        <taxon>Verrucalvaceae</taxon>
        <taxon>Aphanomyces</taxon>
    </lineage>
</organism>
<sequence length="70" mass="7549">MGLPSGRSAMDASASINTEALGATLQQQHETHPSRTHVVDVAHDSLKHAQARLSTNVYRSNVKPDARSSR</sequence>
<reference evidence="2" key="1">
    <citation type="submission" date="2013-12" db="EMBL/GenBank/DDBJ databases">
        <title>The Genome Sequence of Aphanomyces astaci APO3.</title>
        <authorList>
            <consortium name="The Broad Institute Genomics Platform"/>
            <person name="Russ C."/>
            <person name="Tyler B."/>
            <person name="van West P."/>
            <person name="Dieguez-Uribeondo J."/>
            <person name="Young S.K."/>
            <person name="Zeng Q."/>
            <person name="Gargeya S."/>
            <person name="Fitzgerald M."/>
            <person name="Abouelleil A."/>
            <person name="Alvarado L."/>
            <person name="Chapman S.B."/>
            <person name="Gainer-Dewar J."/>
            <person name="Goldberg J."/>
            <person name="Griggs A."/>
            <person name="Gujja S."/>
            <person name="Hansen M."/>
            <person name="Howarth C."/>
            <person name="Imamovic A."/>
            <person name="Ireland A."/>
            <person name="Larimer J."/>
            <person name="McCowan C."/>
            <person name="Murphy C."/>
            <person name="Pearson M."/>
            <person name="Poon T.W."/>
            <person name="Priest M."/>
            <person name="Roberts A."/>
            <person name="Saif S."/>
            <person name="Shea T."/>
            <person name="Sykes S."/>
            <person name="Wortman J."/>
            <person name="Nusbaum C."/>
            <person name="Birren B."/>
        </authorList>
    </citation>
    <scope>NUCLEOTIDE SEQUENCE [LARGE SCALE GENOMIC DNA]</scope>
    <source>
        <strain evidence="2">APO3</strain>
    </source>
</reference>
<accession>W4FYG7</accession>
<protein>
    <submittedName>
        <fullName evidence="2">Uncharacterized protein</fullName>
    </submittedName>
</protein>
<dbReference type="AlphaFoldDB" id="W4FYG7"/>
<feature type="compositionally biased region" description="Polar residues" evidence="1">
    <location>
        <begin position="14"/>
        <end position="28"/>
    </location>
</feature>